<dbReference type="RefSeq" id="WP_241768507.1">
    <property type="nucleotide sequence ID" value="NZ_JAUSUN010000017.1"/>
</dbReference>
<feature type="transmembrane region" description="Helical" evidence="1">
    <location>
        <begin position="12"/>
        <end position="31"/>
    </location>
</feature>
<protein>
    <recommendedName>
        <fullName evidence="4">YrhC-like protein</fullName>
    </recommendedName>
</protein>
<organism evidence="2 3">
    <name type="scientific">Mesobacillus stamsii</name>
    <dbReference type="NCBI Taxonomy" id="225347"/>
    <lineage>
        <taxon>Bacteria</taxon>
        <taxon>Bacillati</taxon>
        <taxon>Bacillota</taxon>
        <taxon>Bacilli</taxon>
        <taxon>Bacillales</taxon>
        <taxon>Bacillaceae</taxon>
        <taxon>Mesobacillus</taxon>
    </lineage>
</organism>
<accession>A0ABU0FX33</accession>
<comment type="caution">
    <text evidence="2">The sequence shown here is derived from an EMBL/GenBank/DDBJ whole genome shotgun (WGS) entry which is preliminary data.</text>
</comment>
<dbReference type="EMBL" id="JAUSUN010000017">
    <property type="protein sequence ID" value="MDQ0414502.1"/>
    <property type="molecule type" value="Genomic_DNA"/>
</dbReference>
<dbReference type="InterPro" id="IPR025418">
    <property type="entry name" value="YrhC-like"/>
</dbReference>
<keyword evidence="1" id="KW-1133">Transmembrane helix</keyword>
<evidence type="ECO:0008006" key="4">
    <source>
        <dbReference type="Google" id="ProtNLM"/>
    </source>
</evidence>
<reference evidence="2 3" key="1">
    <citation type="submission" date="2023-07" db="EMBL/GenBank/DDBJ databases">
        <title>Genomic Encyclopedia of Type Strains, Phase IV (KMG-IV): sequencing the most valuable type-strain genomes for metagenomic binning, comparative biology and taxonomic classification.</title>
        <authorList>
            <person name="Goeker M."/>
        </authorList>
    </citation>
    <scope>NUCLEOTIDE SEQUENCE [LARGE SCALE GENOMIC DNA]</scope>
    <source>
        <strain evidence="2 3">DSM 19598</strain>
    </source>
</reference>
<evidence type="ECO:0000313" key="2">
    <source>
        <dbReference type="EMBL" id="MDQ0414502.1"/>
    </source>
</evidence>
<name>A0ABU0FX33_9BACI</name>
<evidence type="ECO:0000256" key="1">
    <source>
        <dbReference type="SAM" id="Phobius"/>
    </source>
</evidence>
<keyword evidence="1" id="KW-0472">Membrane</keyword>
<keyword evidence="1" id="KW-0812">Transmembrane</keyword>
<sequence>MKAKQLYEKMIDYKQFATTLLAVGVFFYIGTIIPSETTVMTDIYIATGASIAFLTGSILCFAVAKKYRNQLTETEEGQDLLMKK</sequence>
<evidence type="ECO:0000313" key="3">
    <source>
        <dbReference type="Proteomes" id="UP001242313"/>
    </source>
</evidence>
<dbReference type="Proteomes" id="UP001242313">
    <property type="component" value="Unassembled WGS sequence"/>
</dbReference>
<proteinExistence type="predicted"/>
<feature type="transmembrane region" description="Helical" evidence="1">
    <location>
        <begin position="43"/>
        <end position="64"/>
    </location>
</feature>
<gene>
    <name evidence="2" type="ORF">J2S25_002711</name>
</gene>
<keyword evidence="3" id="KW-1185">Reference proteome</keyword>
<dbReference type="Pfam" id="PF14143">
    <property type="entry name" value="YrhC"/>
    <property type="match status" value="1"/>
</dbReference>